<reference evidence="1 2" key="1">
    <citation type="submission" date="2016-05" db="EMBL/GenBank/DDBJ databases">
        <title>A degradative enzymes factory behind the ericoid mycorrhizal symbiosis.</title>
        <authorList>
            <consortium name="DOE Joint Genome Institute"/>
            <person name="Martino E."/>
            <person name="Morin E."/>
            <person name="Grelet G."/>
            <person name="Kuo A."/>
            <person name="Kohler A."/>
            <person name="Daghino S."/>
            <person name="Barry K."/>
            <person name="Choi C."/>
            <person name="Cichocki N."/>
            <person name="Clum A."/>
            <person name="Copeland A."/>
            <person name="Hainaut M."/>
            <person name="Haridas S."/>
            <person name="Labutti K."/>
            <person name="Lindquist E."/>
            <person name="Lipzen A."/>
            <person name="Khouja H.-R."/>
            <person name="Murat C."/>
            <person name="Ohm R."/>
            <person name="Olson A."/>
            <person name="Spatafora J."/>
            <person name="Veneault-Fourrey C."/>
            <person name="Henrissat B."/>
            <person name="Grigoriev I."/>
            <person name="Martin F."/>
            <person name="Perotto S."/>
        </authorList>
    </citation>
    <scope>NUCLEOTIDE SEQUENCE [LARGE SCALE GENOMIC DNA]</scope>
    <source>
        <strain evidence="1 2">UAMH 7357</strain>
    </source>
</reference>
<sequence length="181" mass="20505">MSWCRSDQITSRYVWGRMRGDTLGSEEETFPDVSAALRRGIVKEKDRIYVRWTLGQTGHGWRSGLDGDWEWSLPLPTCLRVHVQGQGQGAAASPLSIEIRRILAWNMDSRTLRGICFRNMSRGNVEITVETSPASKSMQFRVSGNSILPGFKLSHDIHAPLETSLQFPIRESQVYLRRSIG</sequence>
<protein>
    <submittedName>
        <fullName evidence="1">Uncharacterized protein</fullName>
    </submittedName>
</protein>
<evidence type="ECO:0000313" key="1">
    <source>
        <dbReference type="EMBL" id="PMD14299.1"/>
    </source>
</evidence>
<dbReference type="Proteomes" id="UP000235672">
    <property type="component" value="Unassembled WGS sequence"/>
</dbReference>
<keyword evidence="2" id="KW-1185">Reference proteome</keyword>
<name>A0A2J6PJY9_9HELO</name>
<organism evidence="1 2">
    <name type="scientific">Hyaloscypha hepaticicola</name>
    <dbReference type="NCBI Taxonomy" id="2082293"/>
    <lineage>
        <taxon>Eukaryota</taxon>
        <taxon>Fungi</taxon>
        <taxon>Dikarya</taxon>
        <taxon>Ascomycota</taxon>
        <taxon>Pezizomycotina</taxon>
        <taxon>Leotiomycetes</taxon>
        <taxon>Helotiales</taxon>
        <taxon>Hyaloscyphaceae</taxon>
        <taxon>Hyaloscypha</taxon>
    </lineage>
</organism>
<accession>A0A2J6PJY9</accession>
<gene>
    <name evidence="1" type="ORF">NA56DRAFT_694146</name>
</gene>
<proteinExistence type="predicted"/>
<dbReference type="AlphaFoldDB" id="A0A2J6PJY9"/>
<evidence type="ECO:0000313" key="2">
    <source>
        <dbReference type="Proteomes" id="UP000235672"/>
    </source>
</evidence>
<dbReference type="EMBL" id="KZ613523">
    <property type="protein sequence ID" value="PMD14299.1"/>
    <property type="molecule type" value="Genomic_DNA"/>
</dbReference>